<evidence type="ECO:0000313" key="5">
    <source>
        <dbReference type="Proteomes" id="UP001284601"/>
    </source>
</evidence>
<gene>
    <name evidence="4" type="ORF">R7226_15915</name>
</gene>
<dbReference type="Gene3D" id="3.90.226.10">
    <property type="entry name" value="2-enoyl-CoA Hydratase, Chain A, domain 1"/>
    <property type="match status" value="1"/>
</dbReference>
<dbReference type="Proteomes" id="UP001284601">
    <property type="component" value="Unassembled WGS sequence"/>
</dbReference>
<sequence length="292" mass="31284">MSAAEQTGAAPAEQSTDDLVLAERRGAVLVLTFNRPDRLNAWNNDLENRYFELLDQAEDDPEVRAIVVTGAGRGFCAGADMGGLQRIERAAGRSVRPRPRNFPRAVGKPTIAAINGAAAGLGLIEALFCDVRFCAREAKLTTAFAKRGLIAEYGLSWILPRLVGPSRALDLLLSSRVILGEEAERIGLVDFVADRDDVLDAAVAYAADLAANCSPWSMAAMKQQVLRHMDTDFQTAVAESDALMLESFERTDVREGVASYVEKRPPAFAPLAPRAERDATTSDAPAAAGAPA</sequence>
<keyword evidence="2" id="KW-0456">Lyase</keyword>
<keyword evidence="5" id="KW-1185">Reference proteome</keyword>
<dbReference type="RefSeq" id="WP_318598179.1">
    <property type="nucleotide sequence ID" value="NZ_JAWSTH010000041.1"/>
</dbReference>
<dbReference type="SUPFAM" id="SSF52096">
    <property type="entry name" value="ClpP/crotonase"/>
    <property type="match status" value="1"/>
</dbReference>
<protein>
    <submittedName>
        <fullName evidence="4">Enoyl-CoA hydratase-related protein</fullName>
    </submittedName>
</protein>
<dbReference type="EMBL" id="JAWSTH010000041">
    <property type="protein sequence ID" value="MDW5595835.1"/>
    <property type="molecule type" value="Genomic_DNA"/>
</dbReference>
<organism evidence="4 5">
    <name type="scientific">Conexibacter stalactiti</name>
    <dbReference type="NCBI Taxonomy" id="1940611"/>
    <lineage>
        <taxon>Bacteria</taxon>
        <taxon>Bacillati</taxon>
        <taxon>Actinomycetota</taxon>
        <taxon>Thermoleophilia</taxon>
        <taxon>Solirubrobacterales</taxon>
        <taxon>Conexibacteraceae</taxon>
        <taxon>Conexibacter</taxon>
    </lineage>
</organism>
<evidence type="ECO:0000256" key="1">
    <source>
        <dbReference type="ARBA" id="ARBA00005254"/>
    </source>
</evidence>
<reference evidence="4 5" key="2">
    <citation type="submission" date="2023-10" db="EMBL/GenBank/DDBJ databases">
        <authorList>
            <person name="Han X.F."/>
        </authorList>
    </citation>
    <scope>NUCLEOTIDE SEQUENCE [LARGE SCALE GENOMIC DNA]</scope>
    <source>
        <strain evidence="4 5">KCTC 39840</strain>
    </source>
</reference>
<evidence type="ECO:0000313" key="4">
    <source>
        <dbReference type="EMBL" id="MDW5595835.1"/>
    </source>
</evidence>
<evidence type="ECO:0000256" key="3">
    <source>
        <dbReference type="SAM" id="MobiDB-lite"/>
    </source>
</evidence>
<reference evidence="5" key="1">
    <citation type="submission" date="2023-07" db="EMBL/GenBank/DDBJ databases">
        <title>Conexibacter stalactiti sp. nov., isolated from stalactites in a lava cave and emended description of the genus Conexibacter.</title>
        <authorList>
            <person name="Lee S.D."/>
        </authorList>
    </citation>
    <scope>NUCLEOTIDE SEQUENCE [LARGE SCALE GENOMIC DNA]</scope>
    <source>
        <strain evidence="5">KCTC 39840</strain>
    </source>
</reference>
<accession>A0ABU4HTI8</accession>
<proteinExistence type="inferred from homology"/>
<dbReference type="InterPro" id="IPR029045">
    <property type="entry name" value="ClpP/crotonase-like_dom_sf"/>
</dbReference>
<evidence type="ECO:0000256" key="2">
    <source>
        <dbReference type="ARBA" id="ARBA00023239"/>
    </source>
</evidence>
<comment type="similarity">
    <text evidence="1">Belongs to the enoyl-CoA hydratase/isomerase family.</text>
</comment>
<feature type="region of interest" description="Disordered" evidence="3">
    <location>
        <begin position="268"/>
        <end position="292"/>
    </location>
</feature>
<dbReference type="Pfam" id="PF00378">
    <property type="entry name" value="ECH_1"/>
    <property type="match status" value="1"/>
</dbReference>
<dbReference type="InterPro" id="IPR001753">
    <property type="entry name" value="Enoyl-CoA_hydra/iso"/>
</dbReference>
<name>A0ABU4HTI8_9ACTN</name>
<feature type="compositionally biased region" description="Low complexity" evidence="3">
    <location>
        <begin position="281"/>
        <end position="292"/>
    </location>
</feature>
<dbReference type="InterPro" id="IPR014748">
    <property type="entry name" value="Enoyl-CoA_hydra_C"/>
</dbReference>
<dbReference type="Gene3D" id="1.10.12.10">
    <property type="entry name" value="Lyase 2-enoyl-coa Hydratase, Chain A, domain 2"/>
    <property type="match status" value="1"/>
</dbReference>
<dbReference type="PANTHER" id="PTHR11941:SF133">
    <property type="entry name" value="1,2-EPOXYPHENYLACETYL-COA ISOMERASE"/>
    <property type="match status" value="1"/>
</dbReference>
<comment type="caution">
    <text evidence="4">The sequence shown here is derived from an EMBL/GenBank/DDBJ whole genome shotgun (WGS) entry which is preliminary data.</text>
</comment>
<dbReference type="CDD" id="cd06558">
    <property type="entry name" value="crotonase-like"/>
    <property type="match status" value="1"/>
</dbReference>
<dbReference type="PANTHER" id="PTHR11941">
    <property type="entry name" value="ENOYL-COA HYDRATASE-RELATED"/>
    <property type="match status" value="1"/>
</dbReference>